<comment type="caution">
    <text evidence="16">The sequence shown here is derived from an EMBL/GenBank/DDBJ whole genome shotgun (WGS) entry which is preliminary data.</text>
</comment>
<dbReference type="GO" id="GO:0032153">
    <property type="term" value="C:cell division site"/>
    <property type="evidence" value="ECO:0007669"/>
    <property type="project" value="TreeGrafter"/>
</dbReference>
<evidence type="ECO:0000256" key="2">
    <source>
        <dbReference type="ARBA" id="ARBA00022676"/>
    </source>
</evidence>
<dbReference type="EMBL" id="AWXV01000002">
    <property type="protein sequence ID" value="KIE64177.1"/>
    <property type="molecule type" value="Genomic_DNA"/>
</dbReference>
<dbReference type="Proteomes" id="UP000054529">
    <property type="component" value="Unassembled WGS sequence"/>
</dbReference>
<evidence type="ECO:0000256" key="11">
    <source>
        <dbReference type="ARBA" id="ARBA00038053"/>
    </source>
</evidence>
<dbReference type="GO" id="GO:0015648">
    <property type="term" value="F:lipid-linked peptidoglycan transporter activity"/>
    <property type="evidence" value="ECO:0007669"/>
    <property type="project" value="TreeGrafter"/>
</dbReference>
<evidence type="ECO:0000256" key="13">
    <source>
        <dbReference type="ARBA" id="ARBA00041418"/>
    </source>
</evidence>
<comment type="catalytic activity">
    <reaction evidence="15">
        <text>[GlcNAc-(1-&gt;4)-Mur2Ac(oyl-L-Ala-gamma-D-Glu-L-Lys-D-Ala-D-Ala)](n)-di-trans,octa-cis-undecaprenyl diphosphate + beta-D-GlcNAc-(1-&gt;4)-Mur2Ac(oyl-L-Ala-gamma-D-Glu-L-Lys-D-Ala-D-Ala)-di-trans,octa-cis-undecaprenyl diphosphate = [GlcNAc-(1-&gt;4)-Mur2Ac(oyl-L-Ala-gamma-D-Glu-L-Lys-D-Ala-D-Ala)](n+1)-di-trans,octa-cis-undecaprenyl diphosphate + di-trans,octa-cis-undecaprenyl diphosphate + H(+)</text>
        <dbReference type="Rhea" id="RHEA:23708"/>
        <dbReference type="Rhea" id="RHEA-COMP:9602"/>
        <dbReference type="Rhea" id="RHEA-COMP:9603"/>
        <dbReference type="ChEBI" id="CHEBI:15378"/>
        <dbReference type="ChEBI" id="CHEBI:58405"/>
        <dbReference type="ChEBI" id="CHEBI:60033"/>
        <dbReference type="ChEBI" id="CHEBI:78435"/>
        <dbReference type="EC" id="2.4.99.28"/>
    </reaction>
</comment>
<name>A0A0C1S0U0_9ENTR</name>
<keyword evidence="4" id="KW-0812">Transmembrane</keyword>
<proteinExistence type="inferred from homology"/>
<dbReference type="Pfam" id="PF01098">
    <property type="entry name" value="FTSW_RODA_SPOVE"/>
    <property type="match status" value="1"/>
</dbReference>
<evidence type="ECO:0000256" key="8">
    <source>
        <dbReference type="ARBA" id="ARBA00023136"/>
    </source>
</evidence>
<evidence type="ECO:0000256" key="14">
    <source>
        <dbReference type="ARBA" id="ARBA00044770"/>
    </source>
</evidence>
<dbReference type="GO" id="GO:0008360">
    <property type="term" value="P:regulation of cell shape"/>
    <property type="evidence" value="ECO:0007669"/>
    <property type="project" value="UniProtKB-KW"/>
</dbReference>
<evidence type="ECO:0000256" key="6">
    <source>
        <dbReference type="ARBA" id="ARBA00022984"/>
    </source>
</evidence>
<dbReference type="GO" id="GO:0009252">
    <property type="term" value="P:peptidoglycan biosynthetic process"/>
    <property type="evidence" value="ECO:0007669"/>
    <property type="project" value="UniProtKB-KW"/>
</dbReference>
<gene>
    <name evidence="16" type="ORF">P689_119148</name>
</gene>
<dbReference type="PANTHER" id="PTHR30474">
    <property type="entry name" value="CELL CYCLE PROTEIN"/>
    <property type="match status" value="1"/>
</dbReference>
<evidence type="ECO:0000256" key="4">
    <source>
        <dbReference type="ARBA" id="ARBA00022692"/>
    </source>
</evidence>
<evidence type="ECO:0000256" key="10">
    <source>
        <dbReference type="ARBA" id="ARBA00033270"/>
    </source>
</evidence>
<comment type="similarity">
    <text evidence="11">Belongs to the SEDS family. FtsW subfamily.</text>
</comment>
<dbReference type="EC" id="2.4.99.28" evidence="14"/>
<protein>
    <recommendedName>
        <fullName evidence="12">Probable peptidoglycan glycosyltransferase FtsW</fullName>
        <ecNumber evidence="14">2.4.99.28</ecNumber>
    </recommendedName>
    <alternativeName>
        <fullName evidence="13">Cell division protein FtsW</fullName>
    </alternativeName>
    <alternativeName>
        <fullName evidence="10">Cell wall polymerase</fullName>
    </alternativeName>
    <alternativeName>
        <fullName evidence="9">Peptidoglycan polymerase</fullName>
    </alternativeName>
</protein>
<keyword evidence="7" id="KW-1133">Transmembrane helix</keyword>
<evidence type="ECO:0000313" key="17">
    <source>
        <dbReference type="Proteomes" id="UP000054529"/>
    </source>
</evidence>
<accession>A0A0C1S0U0</accession>
<dbReference type="RefSeq" id="WP_420885221.1">
    <property type="nucleotide sequence ID" value="NZ_AWXV01000002.1"/>
</dbReference>
<keyword evidence="16" id="KW-0132">Cell division</keyword>
<evidence type="ECO:0000256" key="3">
    <source>
        <dbReference type="ARBA" id="ARBA00022679"/>
    </source>
</evidence>
<dbReference type="GO" id="GO:0051301">
    <property type="term" value="P:cell division"/>
    <property type="evidence" value="ECO:0007669"/>
    <property type="project" value="UniProtKB-KW"/>
</dbReference>
<reference evidence="16 17" key="1">
    <citation type="journal article" date="2014" name="G3 (Bethesda)">
        <title>Genome sequence of Candidatus Riesia pediculischaeffi, endosymbiont of chimpanzee lice, and genomic comparison of recently acquired endosymbionts from human and chimpanzee lice.</title>
        <authorList>
            <person name="Boyd B.M."/>
            <person name="Allen J.M."/>
            <person name="de Crecy-Lagard V."/>
            <person name="Reed D.L."/>
        </authorList>
    </citation>
    <scope>NUCLEOTIDE SEQUENCE [LARGE SCALE GENOMIC DNA]</scope>
    <source>
        <strain evidence="16 17">PTSU</strain>
    </source>
</reference>
<dbReference type="GO" id="GO:0008955">
    <property type="term" value="F:peptidoglycan glycosyltransferase activity"/>
    <property type="evidence" value="ECO:0007669"/>
    <property type="project" value="UniProtKB-EC"/>
</dbReference>
<keyword evidence="16" id="KW-0131">Cell cycle</keyword>
<dbReference type="AlphaFoldDB" id="A0A0C1S0U0"/>
<keyword evidence="5" id="KW-0133">Cell shape</keyword>
<evidence type="ECO:0000256" key="15">
    <source>
        <dbReference type="ARBA" id="ARBA00049902"/>
    </source>
</evidence>
<dbReference type="HOGENOM" id="CLU_208352_0_0_6"/>
<sequence>MLIIVQSIINIGSAVGILPIKGTTLPIISYGGSSKLATCTKIAVLLRIDFETKMRKIQAFKR</sequence>
<evidence type="ECO:0000256" key="5">
    <source>
        <dbReference type="ARBA" id="ARBA00022960"/>
    </source>
</evidence>
<evidence type="ECO:0000256" key="12">
    <source>
        <dbReference type="ARBA" id="ARBA00041185"/>
    </source>
</evidence>
<dbReference type="InterPro" id="IPR001182">
    <property type="entry name" value="FtsW/RodA"/>
</dbReference>
<dbReference type="GO" id="GO:0005886">
    <property type="term" value="C:plasma membrane"/>
    <property type="evidence" value="ECO:0007669"/>
    <property type="project" value="TreeGrafter"/>
</dbReference>
<evidence type="ECO:0000256" key="7">
    <source>
        <dbReference type="ARBA" id="ARBA00022989"/>
    </source>
</evidence>
<evidence type="ECO:0000313" key="16">
    <source>
        <dbReference type="EMBL" id="KIE64177.1"/>
    </source>
</evidence>
<evidence type="ECO:0000256" key="1">
    <source>
        <dbReference type="ARBA" id="ARBA00004141"/>
    </source>
</evidence>
<organism evidence="16 17">
    <name type="scientific">Candidatus Riesia pediculischaeffi PTSU</name>
    <dbReference type="NCBI Taxonomy" id="1401651"/>
    <lineage>
        <taxon>Bacteria</taxon>
        <taxon>Pseudomonadati</taxon>
        <taxon>Pseudomonadota</taxon>
        <taxon>Gammaproteobacteria</taxon>
        <taxon>Enterobacterales</taxon>
        <taxon>Enterobacteriaceae</taxon>
        <taxon>Candidatus Riesia</taxon>
    </lineage>
</organism>
<keyword evidence="8" id="KW-0472">Membrane</keyword>
<evidence type="ECO:0000256" key="9">
    <source>
        <dbReference type="ARBA" id="ARBA00032370"/>
    </source>
</evidence>
<dbReference type="PANTHER" id="PTHR30474:SF2">
    <property type="entry name" value="PEPTIDOGLYCAN GLYCOSYLTRANSFERASE FTSW-RELATED"/>
    <property type="match status" value="1"/>
</dbReference>
<keyword evidence="3" id="KW-0808">Transferase</keyword>
<keyword evidence="6" id="KW-0573">Peptidoglycan synthesis</keyword>
<comment type="subcellular location">
    <subcellularLocation>
        <location evidence="1">Membrane</location>
        <topology evidence="1">Multi-pass membrane protein</topology>
    </subcellularLocation>
</comment>
<keyword evidence="2" id="KW-0328">Glycosyltransferase</keyword>